<sequence length="65" mass="7131">MLPVFVIVTVAWVLHSNRHLLRGAKGHGPGCSRGVPLDKRNRCSTVRLKASIETTDRHGCCVNIP</sequence>
<reference evidence="1" key="1">
    <citation type="journal article" date="2015" name="Front. Microbiol.">
        <title>Combining genomic sequencing methods to explore viral diversity and reveal potential virus-host interactions.</title>
        <authorList>
            <person name="Chow C.E."/>
            <person name="Winget D.M."/>
            <person name="White R.A.III."/>
            <person name="Hallam S.J."/>
            <person name="Suttle C.A."/>
        </authorList>
    </citation>
    <scope>NUCLEOTIDE SEQUENCE</scope>
    <source>
        <strain evidence="1">Oxic1_4</strain>
    </source>
</reference>
<protein>
    <submittedName>
        <fullName evidence="1">Putative T7-like capsid assembly protein</fullName>
    </submittedName>
</protein>
<evidence type="ECO:0000313" key="1">
    <source>
        <dbReference type="EMBL" id="AKH47839.1"/>
    </source>
</evidence>
<dbReference type="EMBL" id="KR029599">
    <property type="protein sequence ID" value="AKH47839.1"/>
    <property type="molecule type" value="Genomic_DNA"/>
</dbReference>
<organism evidence="1">
    <name type="scientific">uncultured marine virus</name>
    <dbReference type="NCBI Taxonomy" id="186617"/>
    <lineage>
        <taxon>Viruses</taxon>
        <taxon>environmental samples</taxon>
    </lineage>
</organism>
<reference evidence="1" key="2">
    <citation type="submission" date="2015-03" db="EMBL/GenBank/DDBJ databases">
        <authorList>
            <person name="Chow C.-E.T."/>
            <person name="Winget D.M."/>
            <person name="White R.A.III."/>
            <person name="Hallam S.J."/>
            <person name="Suttle C.A."/>
        </authorList>
    </citation>
    <scope>NUCLEOTIDE SEQUENCE</scope>
    <source>
        <strain evidence="1">Oxic1_4</strain>
    </source>
</reference>
<accession>A0A0F7L5N6</accession>
<proteinExistence type="predicted"/>
<name>A0A0F7L5N6_9VIRU</name>